<keyword evidence="6" id="KW-0862">Zinc</keyword>
<keyword evidence="7" id="KW-0049">Antioxidant</keyword>
<dbReference type="KEGG" id="dpx:DAPPUDRAFT_221374"/>
<sequence>MLSIFTLRFCTILFIIQWSRAVPVSETSDLAELRDSVSKLWKALRELESEVRESFDIHAAIENHEHQVHHLGHEDNGHEIHHSERHLKHLEQVHGRTVAGPAGIEPHKPHTPDEKEILRHEHEFHHANASFETEEEHKAHHDEKMLKHLELDHGHGEHNGIHHGKMNKEIEHEIDVHFMLRNHDGHASHHNENLLKHLEDDDGHGPAADRPKPVTTPKPPRGSKTYQAVCEMKPNKALQRTKHNIVGKVAFTQTTGGPLNVHVNLRGLRTNGKSLHGLHVHELVPDEDGNCNQAGGHFNPTSSVHGGPKSRTRHVGDFGNVEAIENQGINAMFTDSLATLTGPNSILHRTLVIKEKEDDLGQNRDTESLANGNTGRRLACCIIRAV</sequence>
<dbReference type="Proteomes" id="UP000000305">
    <property type="component" value="Unassembled WGS sequence"/>
</dbReference>
<feature type="region of interest" description="Disordered" evidence="12">
    <location>
        <begin position="198"/>
        <end position="225"/>
    </location>
</feature>
<comment type="cofactor">
    <cofactor evidence="1">
        <name>Cu cation</name>
        <dbReference type="ChEBI" id="CHEBI:23378"/>
    </cofactor>
</comment>
<dbReference type="InterPro" id="IPR024134">
    <property type="entry name" value="SOD_Cu/Zn_/chaperone"/>
</dbReference>
<dbReference type="GO" id="GO:0005507">
    <property type="term" value="F:copper ion binding"/>
    <property type="evidence" value="ECO:0000318"/>
    <property type="project" value="GO_Central"/>
</dbReference>
<proteinExistence type="inferred from homology"/>
<evidence type="ECO:0000313" key="16">
    <source>
        <dbReference type="Proteomes" id="UP000000305"/>
    </source>
</evidence>
<evidence type="ECO:0000256" key="7">
    <source>
        <dbReference type="ARBA" id="ARBA00022862"/>
    </source>
</evidence>
<evidence type="ECO:0000256" key="5">
    <source>
        <dbReference type="ARBA" id="ARBA00022723"/>
    </source>
</evidence>
<dbReference type="Gene3D" id="2.60.40.200">
    <property type="entry name" value="Superoxide dismutase, copper/zinc binding domain"/>
    <property type="match status" value="1"/>
</dbReference>
<dbReference type="GO" id="GO:0019430">
    <property type="term" value="P:removal of superoxide radicals"/>
    <property type="evidence" value="ECO:0000318"/>
    <property type="project" value="GO_Central"/>
</dbReference>
<protein>
    <recommendedName>
        <fullName evidence="4">superoxide dismutase</fullName>
        <ecNumber evidence="4">1.15.1.1</ecNumber>
    </recommendedName>
</protein>
<feature type="signal peptide" evidence="13">
    <location>
        <begin position="1"/>
        <end position="21"/>
    </location>
</feature>
<evidence type="ECO:0000256" key="3">
    <source>
        <dbReference type="ARBA" id="ARBA00010457"/>
    </source>
</evidence>
<dbReference type="InterPro" id="IPR001424">
    <property type="entry name" value="SOD_Cu_Zn_dom"/>
</dbReference>
<dbReference type="PANTHER" id="PTHR10003">
    <property type="entry name" value="SUPEROXIDE DISMUTASE CU-ZN -RELATED"/>
    <property type="match status" value="1"/>
</dbReference>
<evidence type="ECO:0000256" key="6">
    <source>
        <dbReference type="ARBA" id="ARBA00022833"/>
    </source>
</evidence>
<evidence type="ECO:0000313" key="15">
    <source>
        <dbReference type="EMBL" id="EFX88223.1"/>
    </source>
</evidence>
<evidence type="ECO:0000259" key="14">
    <source>
        <dbReference type="Pfam" id="PF00080"/>
    </source>
</evidence>
<dbReference type="STRING" id="6669.E9FXW0"/>
<dbReference type="SUPFAM" id="SSF49329">
    <property type="entry name" value="Cu,Zn superoxide dismutase-like"/>
    <property type="match status" value="1"/>
</dbReference>
<evidence type="ECO:0000256" key="10">
    <source>
        <dbReference type="ARBA" id="ARBA00023157"/>
    </source>
</evidence>
<keyword evidence="9" id="KW-0186">Copper</keyword>
<dbReference type="HOGENOM" id="CLU_716236_0_0_1"/>
<evidence type="ECO:0000256" key="9">
    <source>
        <dbReference type="ARBA" id="ARBA00023008"/>
    </source>
</evidence>
<accession>E9FXW0</accession>
<dbReference type="eggNOG" id="KOG0441">
    <property type="taxonomic scope" value="Eukaryota"/>
</dbReference>
<keyword evidence="13" id="KW-0732">Signal</keyword>
<organism evidence="15 16">
    <name type="scientific">Daphnia pulex</name>
    <name type="common">Water flea</name>
    <dbReference type="NCBI Taxonomy" id="6669"/>
    <lineage>
        <taxon>Eukaryota</taxon>
        <taxon>Metazoa</taxon>
        <taxon>Ecdysozoa</taxon>
        <taxon>Arthropoda</taxon>
        <taxon>Crustacea</taxon>
        <taxon>Branchiopoda</taxon>
        <taxon>Diplostraca</taxon>
        <taxon>Cladocera</taxon>
        <taxon>Anomopoda</taxon>
        <taxon>Daphniidae</taxon>
        <taxon>Daphnia</taxon>
    </lineage>
</organism>
<dbReference type="OMA" id="GHEDNGH"/>
<evidence type="ECO:0000256" key="2">
    <source>
        <dbReference type="ARBA" id="ARBA00001947"/>
    </source>
</evidence>
<dbReference type="InterPro" id="IPR036423">
    <property type="entry name" value="SOD-like_Cu/Zn_dom_sf"/>
</dbReference>
<reference evidence="15 16" key="1">
    <citation type="journal article" date="2011" name="Science">
        <title>The ecoresponsive genome of Daphnia pulex.</title>
        <authorList>
            <person name="Colbourne J.K."/>
            <person name="Pfrender M.E."/>
            <person name="Gilbert D."/>
            <person name="Thomas W.K."/>
            <person name="Tucker A."/>
            <person name="Oakley T.H."/>
            <person name="Tokishita S."/>
            <person name="Aerts A."/>
            <person name="Arnold G.J."/>
            <person name="Basu M.K."/>
            <person name="Bauer D.J."/>
            <person name="Caceres C.E."/>
            <person name="Carmel L."/>
            <person name="Casola C."/>
            <person name="Choi J.H."/>
            <person name="Detter J.C."/>
            <person name="Dong Q."/>
            <person name="Dusheyko S."/>
            <person name="Eads B.D."/>
            <person name="Frohlich T."/>
            <person name="Geiler-Samerotte K.A."/>
            <person name="Gerlach D."/>
            <person name="Hatcher P."/>
            <person name="Jogdeo S."/>
            <person name="Krijgsveld J."/>
            <person name="Kriventseva E.V."/>
            <person name="Kultz D."/>
            <person name="Laforsch C."/>
            <person name="Lindquist E."/>
            <person name="Lopez J."/>
            <person name="Manak J.R."/>
            <person name="Muller J."/>
            <person name="Pangilinan J."/>
            <person name="Patwardhan R.P."/>
            <person name="Pitluck S."/>
            <person name="Pritham E.J."/>
            <person name="Rechtsteiner A."/>
            <person name="Rho M."/>
            <person name="Rogozin I.B."/>
            <person name="Sakarya O."/>
            <person name="Salamov A."/>
            <person name="Schaack S."/>
            <person name="Shapiro H."/>
            <person name="Shiga Y."/>
            <person name="Skalitzky C."/>
            <person name="Smith Z."/>
            <person name="Souvorov A."/>
            <person name="Sung W."/>
            <person name="Tang Z."/>
            <person name="Tsuchiya D."/>
            <person name="Tu H."/>
            <person name="Vos H."/>
            <person name="Wang M."/>
            <person name="Wolf Y.I."/>
            <person name="Yamagata H."/>
            <person name="Yamada T."/>
            <person name="Ye Y."/>
            <person name="Shaw J.R."/>
            <person name="Andrews J."/>
            <person name="Crease T.J."/>
            <person name="Tang H."/>
            <person name="Lucas S.M."/>
            <person name="Robertson H.M."/>
            <person name="Bork P."/>
            <person name="Koonin E.V."/>
            <person name="Zdobnov E.M."/>
            <person name="Grigoriev I.V."/>
            <person name="Lynch M."/>
            <person name="Boore J.L."/>
        </authorList>
    </citation>
    <scope>NUCLEOTIDE SEQUENCE [LARGE SCALE GENOMIC DNA]</scope>
</reference>
<evidence type="ECO:0000256" key="8">
    <source>
        <dbReference type="ARBA" id="ARBA00023002"/>
    </source>
</evidence>
<dbReference type="Pfam" id="PF00080">
    <property type="entry name" value="Sod_Cu"/>
    <property type="match status" value="1"/>
</dbReference>
<evidence type="ECO:0000256" key="4">
    <source>
        <dbReference type="ARBA" id="ARBA00012682"/>
    </source>
</evidence>
<comment type="similarity">
    <text evidence="3">Belongs to the Cu-Zn superoxide dismutase family.</text>
</comment>
<keyword evidence="5" id="KW-0479">Metal-binding</keyword>
<keyword evidence="10" id="KW-1015">Disulfide bond</keyword>
<evidence type="ECO:0000256" key="13">
    <source>
        <dbReference type="SAM" id="SignalP"/>
    </source>
</evidence>
<feature type="domain" description="Superoxide dismutase copper/zinc binding" evidence="14">
    <location>
        <begin position="246"/>
        <end position="383"/>
    </location>
</feature>
<evidence type="ECO:0000256" key="11">
    <source>
        <dbReference type="ARBA" id="ARBA00049204"/>
    </source>
</evidence>
<dbReference type="InParanoid" id="E9FXW0"/>
<dbReference type="FunFam" id="2.60.40.200:FF:000003">
    <property type="entry name" value="Superoxide dismutase [Cu-Zn], chloroplastic"/>
    <property type="match status" value="1"/>
</dbReference>
<dbReference type="GO" id="GO:0004784">
    <property type="term" value="F:superoxide dismutase activity"/>
    <property type="evidence" value="ECO:0000318"/>
    <property type="project" value="GO_Central"/>
</dbReference>
<dbReference type="CDD" id="cd00305">
    <property type="entry name" value="Cu-Zn_Superoxide_Dismutase"/>
    <property type="match status" value="1"/>
</dbReference>
<comment type="cofactor">
    <cofactor evidence="2">
        <name>Zn(2+)</name>
        <dbReference type="ChEBI" id="CHEBI:29105"/>
    </cofactor>
</comment>
<name>E9FXW0_DAPPU</name>
<feature type="compositionally biased region" description="Basic and acidic residues" evidence="12">
    <location>
        <begin position="198"/>
        <end position="212"/>
    </location>
</feature>
<dbReference type="PRINTS" id="PR00068">
    <property type="entry name" value="CUZNDISMTASE"/>
</dbReference>
<keyword evidence="8" id="KW-0560">Oxidoreductase</keyword>
<dbReference type="EC" id="1.15.1.1" evidence="4"/>
<gene>
    <name evidence="15" type="ORF">DAPPUDRAFT_221374</name>
</gene>
<feature type="chain" id="PRO_5003236933" description="superoxide dismutase" evidence="13">
    <location>
        <begin position="22"/>
        <end position="386"/>
    </location>
</feature>
<dbReference type="OrthoDB" id="2015551at2759"/>
<comment type="catalytic activity">
    <reaction evidence="11">
        <text>2 superoxide + 2 H(+) = H2O2 + O2</text>
        <dbReference type="Rhea" id="RHEA:20696"/>
        <dbReference type="ChEBI" id="CHEBI:15378"/>
        <dbReference type="ChEBI" id="CHEBI:15379"/>
        <dbReference type="ChEBI" id="CHEBI:16240"/>
        <dbReference type="ChEBI" id="CHEBI:18421"/>
        <dbReference type="EC" id="1.15.1.1"/>
    </reaction>
</comment>
<evidence type="ECO:0000256" key="12">
    <source>
        <dbReference type="SAM" id="MobiDB-lite"/>
    </source>
</evidence>
<evidence type="ECO:0000256" key="1">
    <source>
        <dbReference type="ARBA" id="ARBA00001935"/>
    </source>
</evidence>
<dbReference type="EMBL" id="GL732526">
    <property type="protein sequence ID" value="EFX88223.1"/>
    <property type="molecule type" value="Genomic_DNA"/>
</dbReference>
<keyword evidence="16" id="KW-1185">Reference proteome</keyword>
<dbReference type="AlphaFoldDB" id="E9FXW0"/>